<evidence type="ECO:0000256" key="6">
    <source>
        <dbReference type="ARBA" id="ARBA00023049"/>
    </source>
</evidence>
<dbReference type="GO" id="GO:0046872">
    <property type="term" value="F:metal ion binding"/>
    <property type="evidence" value="ECO:0007669"/>
    <property type="project" value="UniProtKB-KW"/>
</dbReference>
<dbReference type="CDD" id="cd12797">
    <property type="entry name" value="M23_peptidase"/>
    <property type="match status" value="1"/>
</dbReference>
<dbReference type="PANTHER" id="PTHR21666:SF288">
    <property type="entry name" value="CELL DIVISION PROTEIN YTFB"/>
    <property type="match status" value="1"/>
</dbReference>
<evidence type="ECO:0000256" key="3">
    <source>
        <dbReference type="ARBA" id="ARBA00022723"/>
    </source>
</evidence>
<comment type="cofactor">
    <cofactor evidence="1">
        <name>Zn(2+)</name>
        <dbReference type="ChEBI" id="CHEBI:29105"/>
    </cofactor>
</comment>
<evidence type="ECO:0000256" key="4">
    <source>
        <dbReference type="ARBA" id="ARBA00022801"/>
    </source>
</evidence>
<dbReference type="GO" id="GO:0004222">
    <property type="term" value="F:metalloendopeptidase activity"/>
    <property type="evidence" value="ECO:0007669"/>
    <property type="project" value="TreeGrafter"/>
</dbReference>
<keyword evidence="2" id="KW-0645">Protease</keyword>
<evidence type="ECO:0000256" key="5">
    <source>
        <dbReference type="ARBA" id="ARBA00022833"/>
    </source>
</evidence>
<dbReference type="InterPro" id="IPR011055">
    <property type="entry name" value="Dup_hybrid_motif"/>
</dbReference>
<dbReference type="InterPro" id="IPR050570">
    <property type="entry name" value="Cell_wall_metabolism_enzyme"/>
</dbReference>
<dbReference type="InterPro" id="IPR016047">
    <property type="entry name" value="M23ase_b-sheet_dom"/>
</dbReference>
<feature type="non-terminal residue" evidence="8">
    <location>
        <position position="1"/>
    </location>
</feature>
<keyword evidence="6" id="KW-0482">Metalloprotease</keyword>
<dbReference type="SUPFAM" id="SSF51261">
    <property type="entry name" value="Duplicated hybrid motif"/>
    <property type="match status" value="1"/>
</dbReference>
<evidence type="ECO:0000256" key="1">
    <source>
        <dbReference type="ARBA" id="ARBA00001947"/>
    </source>
</evidence>
<proteinExistence type="predicted"/>
<dbReference type="AlphaFoldDB" id="A0A383CML5"/>
<sequence>GQTIASGRIHKGLTIETASSAQIIAPYEGKVVFSGPFRRYGQLLIIEHSGGYHTLLAGMERIDAAVGQWLLVGEPAGVMGRIKPVNVKGRRRYQRPALYVEFRRKGQPVDPLAWLAARKGKVSG</sequence>
<keyword evidence="3" id="KW-0479">Metal-binding</keyword>
<name>A0A383CML5_9ZZZZ</name>
<dbReference type="Gene3D" id="2.70.70.10">
    <property type="entry name" value="Glucose Permease (Domain IIA)"/>
    <property type="match status" value="1"/>
</dbReference>
<evidence type="ECO:0000313" key="8">
    <source>
        <dbReference type="EMBL" id="SVE33597.1"/>
    </source>
</evidence>
<accession>A0A383CML5</accession>
<evidence type="ECO:0000256" key="2">
    <source>
        <dbReference type="ARBA" id="ARBA00022670"/>
    </source>
</evidence>
<reference evidence="8" key="1">
    <citation type="submission" date="2018-05" db="EMBL/GenBank/DDBJ databases">
        <authorList>
            <person name="Lanie J.A."/>
            <person name="Ng W.-L."/>
            <person name="Kazmierczak K.M."/>
            <person name="Andrzejewski T.M."/>
            <person name="Davidsen T.M."/>
            <person name="Wayne K.J."/>
            <person name="Tettelin H."/>
            <person name="Glass J.I."/>
            <person name="Rusch D."/>
            <person name="Podicherti R."/>
            <person name="Tsui H.-C.T."/>
            <person name="Winkler M.E."/>
        </authorList>
    </citation>
    <scope>NUCLEOTIDE SEQUENCE</scope>
</reference>
<dbReference type="PANTHER" id="PTHR21666">
    <property type="entry name" value="PEPTIDASE-RELATED"/>
    <property type="match status" value="1"/>
</dbReference>
<dbReference type="Pfam" id="PF01551">
    <property type="entry name" value="Peptidase_M23"/>
    <property type="match status" value="1"/>
</dbReference>
<keyword evidence="5" id="KW-0862">Zinc</keyword>
<keyword evidence="4" id="KW-0378">Hydrolase</keyword>
<protein>
    <recommendedName>
        <fullName evidence="7">M23ase beta-sheet core domain-containing protein</fullName>
    </recommendedName>
</protein>
<evidence type="ECO:0000259" key="7">
    <source>
        <dbReference type="Pfam" id="PF01551"/>
    </source>
</evidence>
<dbReference type="GO" id="GO:0006508">
    <property type="term" value="P:proteolysis"/>
    <property type="evidence" value="ECO:0007669"/>
    <property type="project" value="UniProtKB-KW"/>
</dbReference>
<feature type="domain" description="M23ase beta-sheet core" evidence="7">
    <location>
        <begin position="9"/>
        <end position="111"/>
    </location>
</feature>
<gene>
    <name evidence="8" type="ORF">METZ01_LOCUS486451</name>
</gene>
<dbReference type="EMBL" id="UINC01210228">
    <property type="protein sequence ID" value="SVE33597.1"/>
    <property type="molecule type" value="Genomic_DNA"/>
</dbReference>
<organism evidence="8">
    <name type="scientific">marine metagenome</name>
    <dbReference type="NCBI Taxonomy" id="408172"/>
    <lineage>
        <taxon>unclassified sequences</taxon>
        <taxon>metagenomes</taxon>
        <taxon>ecological metagenomes</taxon>
    </lineage>
</organism>